<dbReference type="InterPro" id="IPR024654">
    <property type="entry name" value="Calcineurin-like_PHP_lpxH"/>
</dbReference>
<sequence length="179" mass="20602">MLYDSCTYRFSAWRCGVKIGFVSDTHDNKEAIQLAFSYFEREGIRNVIHLGDLISPFNLRFLREVYTGSLYYLFGNNDGERLFLTEQAKELGVAVFKLPQILDINGIKIVAMHEPFAILELAETQKFRIVAYGHTHKLHIEKIGKTHIINPGEACGYLTGKRTFVIFDTDKDICEVREF</sequence>
<organism evidence="4">
    <name type="scientific">candidate division WOR-3 bacterium</name>
    <dbReference type="NCBI Taxonomy" id="2052148"/>
    <lineage>
        <taxon>Bacteria</taxon>
        <taxon>Bacteria division WOR-3</taxon>
    </lineage>
</organism>
<comment type="cofactor">
    <cofactor evidence="2">
        <name>a divalent metal cation</name>
        <dbReference type="ChEBI" id="CHEBI:60240"/>
    </cofactor>
</comment>
<evidence type="ECO:0000256" key="2">
    <source>
        <dbReference type="RuleBase" id="RU362039"/>
    </source>
</evidence>
<comment type="caution">
    <text evidence="4">The sequence shown here is derived from an EMBL/GenBank/DDBJ whole genome shotgun (WGS) entry which is preliminary data.</text>
</comment>
<feature type="domain" description="Calcineurin-like phosphoesterase" evidence="3">
    <location>
        <begin position="18"/>
        <end position="171"/>
    </location>
</feature>
<proteinExistence type="inferred from homology"/>
<reference evidence="4" key="1">
    <citation type="journal article" date="2020" name="mSystems">
        <title>Genome- and Community-Level Interaction Insights into Carbon Utilization and Element Cycling Functions of Hydrothermarchaeota in Hydrothermal Sediment.</title>
        <authorList>
            <person name="Zhou Z."/>
            <person name="Liu Y."/>
            <person name="Xu W."/>
            <person name="Pan J."/>
            <person name="Luo Z.H."/>
            <person name="Li M."/>
        </authorList>
    </citation>
    <scope>NUCLEOTIDE SEQUENCE [LARGE SCALE GENOMIC DNA]</scope>
    <source>
        <strain evidence="4">SpSt-34</strain>
        <strain evidence="5">SpSt-69</strain>
    </source>
</reference>
<keyword evidence="2" id="KW-0479">Metal-binding</keyword>
<evidence type="ECO:0000313" key="5">
    <source>
        <dbReference type="EMBL" id="HGL17161.1"/>
    </source>
</evidence>
<dbReference type="NCBIfam" id="TIGR00040">
    <property type="entry name" value="yfcE"/>
    <property type="match status" value="1"/>
</dbReference>
<dbReference type="CDD" id="cd00841">
    <property type="entry name" value="MPP_YfcE"/>
    <property type="match status" value="1"/>
</dbReference>
<dbReference type="InterPro" id="IPR029052">
    <property type="entry name" value="Metallo-depent_PP-like"/>
</dbReference>
<dbReference type="PANTHER" id="PTHR43165">
    <property type="entry name" value="METALLOPHOSPHOESTERASE"/>
    <property type="match status" value="1"/>
</dbReference>
<dbReference type="GO" id="GO:0016787">
    <property type="term" value="F:hydrolase activity"/>
    <property type="evidence" value="ECO:0007669"/>
    <property type="project" value="UniProtKB-UniRule"/>
</dbReference>
<dbReference type="InterPro" id="IPR000979">
    <property type="entry name" value="Phosphodiesterase_MJ0936/Vps29"/>
</dbReference>
<evidence type="ECO:0000256" key="1">
    <source>
        <dbReference type="ARBA" id="ARBA00008950"/>
    </source>
</evidence>
<dbReference type="GO" id="GO:0046872">
    <property type="term" value="F:metal ion binding"/>
    <property type="evidence" value="ECO:0007669"/>
    <property type="project" value="UniProtKB-KW"/>
</dbReference>
<dbReference type="SUPFAM" id="SSF56300">
    <property type="entry name" value="Metallo-dependent phosphatases"/>
    <property type="match status" value="1"/>
</dbReference>
<dbReference type="InterPro" id="IPR041802">
    <property type="entry name" value="MPP_YfcE"/>
</dbReference>
<dbReference type="AlphaFoldDB" id="A0A7C2P7D2"/>
<accession>A0A7C2P7D2</accession>
<dbReference type="EMBL" id="DSOL01000157">
    <property type="protein sequence ID" value="HEN28115.1"/>
    <property type="molecule type" value="Genomic_DNA"/>
</dbReference>
<dbReference type="InterPro" id="IPR053193">
    <property type="entry name" value="MetalloPDE_YfcE-like"/>
</dbReference>
<dbReference type="Pfam" id="PF12850">
    <property type="entry name" value="Metallophos_2"/>
    <property type="match status" value="1"/>
</dbReference>
<evidence type="ECO:0000259" key="3">
    <source>
        <dbReference type="Pfam" id="PF12850"/>
    </source>
</evidence>
<name>A0A7C2P7D2_UNCW3</name>
<dbReference type="EC" id="3.1.4.-" evidence="2"/>
<evidence type="ECO:0000313" key="4">
    <source>
        <dbReference type="EMBL" id="HEN28115.1"/>
    </source>
</evidence>
<gene>
    <name evidence="4" type="ORF">ENQ77_05585</name>
    <name evidence="5" type="ORF">ENU66_02340</name>
</gene>
<comment type="similarity">
    <text evidence="1 2">Belongs to the metallophosphoesterase superfamily. YfcE family.</text>
</comment>
<dbReference type="EMBL" id="DTDJ01000021">
    <property type="protein sequence ID" value="HGL17161.1"/>
    <property type="molecule type" value="Genomic_DNA"/>
</dbReference>
<dbReference type="Gene3D" id="3.60.21.10">
    <property type="match status" value="1"/>
</dbReference>
<protein>
    <recommendedName>
        <fullName evidence="2">Phosphoesterase</fullName>
        <ecNumber evidence="2">3.1.4.-</ecNumber>
    </recommendedName>
</protein>
<dbReference type="PANTHER" id="PTHR43165:SF1">
    <property type="entry name" value="PHOSPHODIESTERASE MJ0936"/>
    <property type="match status" value="1"/>
</dbReference>